<feature type="transmembrane region" description="Helical" evidence="2">
    <location>
        <begin position="26"/>
        <end position="47"/>
    </location>
</feature>
<feature type="compositionally biased region" description="Low complexity" evidence="1">
    <location>
        <begin position="368"/>
        <end position="393"/>
    </location>
</feature>
<feature type="compositionally biased region" description="Basic and acidic residues" evidence="1">
    <location>
        <begin position="353"/>
        <end position="363"/>
    </location>
</feature>
<feature type="compositionally biased region" description="Low complexity" evidence="1">
    <location>
        <begin position="561"/>
        <end position="582"/>
    </location>
</feature>
<accession>A0A372JM71</accession>
<feature type="compositionally biased region" description="Basic and acidic residues" evidence="1">
    <location>
        <begin position="399"/>
        <end position="419"/>
    </location>
</feature>
<feature type="non-terminal residue" evidence="3">
    <location>
        <position position="1036"/>
    </location>
</feature>
<feature type="compositionally biased region" description="Basic and acidic residues" evidence="1">
    <location>
        <begin position="639"/>
        <end position="648"/>
    </location>
</feature>
<feature type="compositionally biased region" description="Pro residues" evidence="1">
    <location>
        <begin position="1016"/>
        <end position="1036"/>
    </location>
</feature>
<reference evidence="3 4" key="1">
    <citation type="submission" date="2018-08" db="EMBL/GenBank/DDBJ databases">
        <title>Actinomadura jelena sp. nov., a novel Actinomycete isolated from soil in Chad.</title>
        <authorList>
            <person name="Shi L."/>
        </authorList>
    </citation>
    <scope>NUCLEOTIDE SEQUENCE [LARGE SCALE GENOMIC DNA]</scope>
    <source>
        <strain evidence="3 4">NEAU-G17</strain>
    </source>
</reference>
<comment type="caution">
    <text evidence="3">The sequence shown here is derived from an EMBL/GenBank/DDBJ whole genome shotgun (WGS) entry which is preliminary data.</text>
</comment>
<feature type="compositionally biased region" description="Low complexity" evidence="1">
    <location>
        <begin position="529"/>
        <end position="549"/>
    </location>
</feature>
<evidence type="ECO:0000256" key="2">
    <source>
        <dbReference type="SAM" id="Phobius"/>
    </source>
</evidence>
<gene>
    <name evidence="3" type="ORF">DZF91_14505</name>
</gene>
<name>A0A372JM71_9ACTN</name>
<feature type="compositionally biased region" description="Basic and acidic residues" evidence="1">
    <location>
        <begin position="972"/>
        <end position="983"/>
    </location>
</feature>
<evidence type="ECO:0000256" key="1">
    <source>
        <dbReference type="SAM" id="MobiDB-lite"/>
    </source>
</evidence>
<proteinExistence type="predicted"/>
<feature type="compositionally biased region" description="Basic and acidic residues" evidence="1">
    <location>
        <begin position="992"/>
        <end position="1013"/>
    </location>
</feature>
<feature type="transmembrane region" description="Helical" evidence="2">
    <location>
        <begin position="59"/>
        <end position="78"/>
    </location>
</feature>
<evidence type="ECO:0008006" key="5">
    <source>
        <dbReference type="Google" id="ProtNLM"/>
    </source>
</evidence>
<feature type="compositionally biased region" description="Low complexity" evidence="1">
    <location>
        <begin position="738"/>
        <end position="753"/>
    </location>
</feature>
<feature type="compositionally biased region" description="Low complexity" evidence="1">
    <location>
        <begin position="494"/>
        <end position="504"/>
    </location>
</feature>
<feature type="compositionally biased region" description="Low complexity" evidence="1">
    <location>
        <begin position="650"/>
        <end position="666"/>
    </location>
</feature>
<evidence type="ECO:0000313" key="4">
    <source>
        <dbReference type="Proteomes" id="UP000261811"/>
    </source>
</evidence>
<dbReference type="Proteomes" id="UP000261811">
    <property type="component" value="Unassembled WGS sequence"/>
</dbReference>
<feature type="compositionally biased region" description="Polar residues" evidence="1">
    <location>
        <begin position="445"/>
        <end position="454"/>
    </location>
</feature>
<feature type="compositionally biased region" description="Low complexity" evidence="1">
    <location>
        <begin position="218"/>
        <end position="243"/>
    </location>
</feature>
<feature type="compositionally biased region" description="Basic and acidic residues" evidence="1">
    <location>
        <begin position="691"/>
        <end position="700"/>
    </location>
</feature>
<feature type="compositionally biased region" description="Low complexity" evidence="1">
    <location>
        <begin position="678"/>
        <end position="688"/>
    </location>
</feature>
<protein>
    <recommendedName>
        <fullName evidence="5">TcpE family protein</fullName>
    </recommendedName>
</protein>
<dbReference type="Pfam" id="PF12648">
    <property type="entry name" value="TcpE"/>
    <property type="match status" value="1"/>
</dbReference>
<feature type="compositionally biased region" description="Basic and acidic residues" evidence="1">
    <location>
        <begin position="668"/>
        <end position="677"/>
    </location>
</feature>
<keyword evidence="4" id="KW-1185">Reference proteome</keyword>
<dbReference type="AlphaFoldDB" id="A0A372JM71"/>
<organism evidence="3 4">
    <name type="scientific">Actinomadura logoneensis</name>
    <dbReference type="NCBI Taxonomy" id="2293572"/>
    <lineage>
        <taxon>Bacteria</taxon>
        <taxon>Bacillati</taxon>
        <taxon>Actinomycetota</taxon>
        <taxon>Actinomycetes</taxon>
        <taxon>Streptosporangiales</taxon>
        <taxon>Thermomonosporaceae</taxon>
        <taxon>Actinomadura</taxon>
    </lineage>
</organism>
<sequence length="1036" mass="107863">MDLPTYTNIWRIEKRLYKLYDLRLPMPLPLVQIGVFAGVFIPWILMLRLVGVPFKTPWHVLYLVPPGVLTWLATRPVIEGKRLTELLLSHSRYLAEPRTWCRLTPIREPREVVVVGRVWRRADQAAERAAIKASRRARKGRKGRLRIEEAVPVGAGGSAAAPAAFPTGLSTQRVPAHAPSLTDADIQPALADPALQPAYAAEPAPQRAHAEPEPAHPQPVYAEAEPPAPPLAETASPADAPPLAEAPPQRPPEPDIHVAGAGFPPADIDHPPATPELEAPAPQGSGKRALASGVRRPGDPADFWETITQNLPRHPADPTPATGPEFAGPSESAPERAPERPAATGRAGTSDSGRAREPERANEPPRTPQRARASESARAFPSAPAASHQPASPGGAGAERGEVSRETAHEGERSTERPPTRPTSGGLSREARSGIVRWPKEVTAPGSSFRQTPPTEAEATTGDASQKDERGSGSTTERPAAASGLARWPRDAADPAAPQRPASPGRTEAASGDASPAGAREPERTTERTSAGPTPSPASAAREGAPEAARAFDGENERAAAAEGSASGREPGIPPQGIDGPPSMFGRVRRRFGAPGPKDASAQEAEAAVPPQTRPDVQAQRPGPTRPDIPQVAASPASERPEASRAADEPSTSPAPGSAPSDASGAEHGARMPEEAAAHGSEAGAETAPEQVRESERRAGTDASSRFGAAAGSEAVRPALPRGDGPEGRFVWRRASGAERPAPDEAAAQEQARTSQPLRAEQPDPSKPSASQPGAPQQGAAQPGASQERARQSGAPGSGGFELPATERGRASGTPAPGGQVQGAEAPTGADAPGGLGRGSGTPVTRQDIPRPAAPTRPDIPRQPVASEQPRTVPEEGDKLVARGNIVRRSEPTVPGAFGQAEAPQGTGPGRQEAAAGPAGSVGEGQGASGHQRDPQLSAAPQGEAEQGTAPRREQRPSAGAQRGTGHAPAPRPEEQRPEEQRPESGPSAGRRPGEGEWRPVRREPKPWSEELSRPAPWPPAQRQDVPPPAPPPTVE</sequence>
<keyword evidence="2" id="KW-1133">Transmembrane helix</keyword>
<dbReference type="OrthoDB" id="3204399at2"/>
<evidence type="ECO:0000313" key="3">
    <source>
        <dbReference type="EMBL" id="RFU40936.1"/>
    </source>
</evidence>
<keyword evidence="2" id="KW-0812">Transmembrane</keyword>
<dbReference type="InterPro" id="IPR025608">
    <property type="entry name" value="TcpE"/>
</dbReference>
<feature type="region of interest" description="Disordered" evidence="1">
    <location>
        <begin position="199"/>
        <end position="1036"/>
    </location>
</feature>
<feature type="compositionally biased region" description="Low complexity" evidence="1">
    <location>
        <begin position="767"/>
        <end position="787"/>
    </location>
</feature>
<feature type="compositionally biased region" description="Basic and acidic residues" evidence="1">
    <location>
        <begin position="550"/>
        <end position="560"/>
    </location>
</feature>
<dbReference type="RefSeq" id="WP_147341150.1">
    <property type="nucleotide sequence ID" value="NZ_QURH01000248.1"/>
</dbReference>
<dbReference type="EMBL" id="QURH01000248">
    <property type="protein sequence ID" value="RFU40936.1"/>
    <property type="molecule type" value="Genomic_DNA"/>
</dbReference>
<keyword evidence="2" id="KW-0472">Membrane</keyword>